<dbReference type="RefSeq" id="WP_063180162.1">
    <property type="nucleotide sequence ID" value="NZ_LQNT01000009.1"/>
</dbReference>
<dbReference type="InterPro" id="IPR010310">
    <property type="entry name" value="T7SS_ESAT-6-like"/>
</dbReference>
<dbReference type="EMBL" id="LQNT01000009">
    <property type="protein sequence ID" value="KZE38555.1"/>
    <property type="molecule type" value="Genomic_DNA"/>
</dbReference>
<dbReference type="Proteomes" id="UP000076490">
    <property type="component" value="Unassembled WGS sequence"/>
</dbReference>
<organism evidence="2 3">
    <name type="scientific">Bhargavaea cecembensis</name>
    <dbReference type="NCBI Taxonomy" id="394098"/>
    <lineage>
        <taxon>Bacteria</taxon>
        <taxon>Bacillati</taxon>
        <taxon>Bacillota</taxon>
        <taxon>Bacilli</taxon>
        <taxon>Bacillales</taxon>
        <taxon>Caryophanaceae</taxon>
        <taxon>Bhargavaea</taxon>
    </lineage>
</organism>
<dbReference type="NCBIfam" id="TIGR03930">
    <property type="entry name" value="WXG100_ESAT6"/>
    <property type="match status" value="1"/>
</dbReference>
<dbReference type="SUPFAM" id="SSF140453">
    <property type="entry name" value="EsxAB dimer-like"/>
    <property type="match status" value="1"/>
</dbReference>
<evidence type="ECO:0000313" key="3">
    <source>
        <dbReference type="Proteomes" id="UP000076490"/>
    </source>
</evidence>
<dbReference type="AlphaFoldDB" id="A0A165H208"/>
<dbReference type="OrthoDB" id="4978934at2"/>
<comment type="caution">
    <text evidence="2">The sequence shown here is derived from an EMBL/GenBank/DDBJ whole genome shotgun (WGS) entry which is preliminary data.</text>
</comment>
<dbReference type="InterPro" id="IPR036689">
    <property type="entry name" value="ESAT-6-like_sf"/>
</dbReference>
<evidence type="ECO:0000256" key="1">
    <source>
        <dbReference type="RuleBase" id="RU362001"/>
    </source>
</evidence>
<accession>A0A165H208</accession>
<reference evidence="2 3" key="1">
    <citation type="submission" date="2016-01" db="EMBL/GenBank/DDBJ databases">
        <title>Whole genome sequencing of Bhargavaea cecembensis T14.</title>
        <authorList>
            <person name="Hong K.W."/>
        </authorList>
    </citation>
    <scope>NUCLEOTIDE SEQUENCE [LARGE SCALE GENOMIC DNA]</scope>
    <source>
        <strain evidence="2 3">T14</strain>
    </source>
</reference>
<dbReference type="Pfam" id="PF06013">
    <property type="entry name" value="WXG100"/>
    <property type="match status" value="1"/>
</dbReference>
<proteinExistence type="inferred from homology"/>
<name>A0A165H208_9BACL</name>
<gene>
    <name evidence="2" type="ORF">AV656_06510</name>
</gene>
<evidence type="ECO:0000313" key="2">
    <source>
        <dbReference type="EMBL" id="KZE38555.1"/>
    </source>
</evidence>
<sequence>MSGIIRVTPAELEAMSNRYNNESGEMAAQIGRLDGMISELTSVWEGASSRAFAEQYERLKPHFNEMRDLLSEIGVQLNRTGQALRDADEQIAGQIRG</sequence>
<dbReference type="Gene3D" id="1.10.287.1060">
    <property type="entry name" value="ESAT-6-like"/>
    <property type="match status" value="1"/>
</dbReference>
<comment type="similarity">
    <text evidence="1">Belongs to the WXG100 family.</text>
</comment>
<protein>
    <recommendedName>
        <fullName evidence="1">ESAT-6-like protein</fullName>
    </recommendedName>
</protein>